<sequence length="126" mass="13012">MDVDGAQYCQELFCVCRVPAGGLTVAGCSDVATDEDCVGQGGAAETAAVCGMLGEAGTVPDSIYLHDYMDTNADVIAHKELNNGKILKCTCATVTPNATDTSDDEVPRALPVPVTASQVMDPLDTL</sequence>
<dbReference type="EMBL" id="CM023481">
    <property type="protein sequence ID" value="KAH6945214.1"/>
    <property type="molecule type" value="Genomic_DNA"/>
</dbReference>
<proteinExistence type="predicted"/>
<accession>A0ACB7TGQ5</accession>
<reference evidence="1" key="1">
    <citation type="submission" date="2020-05" db="EMBL/GenBank/DDBJ databases">
        <title>Large-scale comparative analyses of tick genomes elucidate their genetic diversity and vector capacities.</title>
        <authorList>
            <person name="Jia N."/>
            <person name="Wang J."/>
            <person name="Shi W."/>
            <person name="Du L."/>
            <person name="Sun Y."/>
            <person name="Zhan W."/>
            <person name="Jiang J."/>
            <person name="Wang Q."/>
            <person name="Zhang B."/>
            <person name="Ji P."/>
            <person name="Sakyi L.B."/>
            <person name="Cui X."/>
            <person name="Yuan T."/>
            <person name="Jiang B."/>
            <person name="Yang W."/>
            <person name="Lam T.T.-Y."/>
            <person name="Chang Q."/>
            <person name="Ding S."/>
            <person name="Wang X."/>
            <person name="Zhu J."/>
            <person name="Ruan X."/>
            <person name="Zhao L."/>
            <person name="Wei J."/>
            <person name="Que T."/>
            <person name="Du C."/>
            <person name="Cheng J."/>
            <person name="Dai P."/>
            <person name="Han X."/>
            <person name="Huang E."/>
            <person name="Gao Y."/>
            <person name="Liu J."/>
            <person name="Shao H."/>
            <person name="Ye R."/>
            <person name="Li L."/>
            <person name="Wei W."/>
            <person name="Wang X."/>
            <person name="Wang C."/>
            <person name="Yang T."/>
            <person name="Huo Q."/>
            <person name="Li W."/>
            <person name="Guo W."/>
            <person name="Chen H."/>
            <person name="Zhou L."/>
            <person name="Ni X."/>
            <person name="Tian J."/>
            <person name="Zhou Y."/>
            <person name="Sheng Y."/>
            <person name="Liu T."/>
            <person name="Pan Y."/>
            <person name="Xia L."/>
            <person name="Li J."/>
            <person name="Zhao F."/>
            <person name="Cao W."/>
        </authorList>
    </citation>
    <scope>NUCLEOTIDE SEQUENCE</scope>
    <source>
        <strain evidence="1">Hyas-2018</strain>
    </source>
</reference>
<name>A0ACB7TGQ5_HYAAI</name>
<protein>
    <submittedName>
        <fullName evidence="1">Uncharacterized protein</fullName>
    </submittedName>
</protein>
<gene>
    <name evidence="1" type="ORF">HPB50_007564</name>
</gene>
<keyword evidence="2" id="KW-1185">Reference proteome</keyword>
<organism evidence="1 2">
    <name type="scientific">Hyalomma asiaticum</name>
    <name type="common">Tick</name>
    <dbReference type="NCBI Taxonomy" id="266040"/>
    <lineage>
        <taxon>Eukaryota</taxon>
        <taxon>Metazoa</taxon>
        <taxon>Ecdysozoa</taxon>
        <taxon>Arthropoda</taxon>
        <taxon>Chelicerata</taxon>
        <taxon>Arachnida</taxon>
        <taxon>Acari</taxon>
        <taxon>Parasitiformes</taxon>
        <taxon>Ixodida</taxon>
        <taxon>Ixodoidea</taxon>
        <taxon>Ixodidae</taxon>
        <taxon>Hyalomminae</taxon>
        <taxon>Hyalomma</taxon>
    </lineage>
</organism>
<comment type="caution">
    <text evidence="1">The sequence shown here is derived from an EMBL/GenBank/DDBJ whole genome shotgun (WGS) entry which is preliminary data.</text>
</comment>
<evidence type="ECO:0000313" key="1">
    <source>
        <dbReference type="EMBL" id="KAH6945214.1"/>
    </source>
</evidence>
<dbReference type="Proteomes" id="UP000821845">
    <property type="component" value="Chromosome 1"/>
</dbReference>
<evidence type="ECO:0000313" key="2">
    <source>
        <dbReference type="Proteomes" id="UP000821845"/>
    </source>
</evidence>